<accession>A0A0C3H053</accession>
<dbReference type="Pfam" id="PF11951">
    <property type="entry name" value="Fungal_trans_2"/>
    <property type="match status" value="1"/>
</dbReference>
<organism evidence="2 3">
    <name type="scientific">Oidiodendron maius (strain Zn)</name>
    <dbReference type="NCBI Taxonomy" id="913774"/>
    <lineage>
        <taxon>Eukaryota</taxon>
        <taxon>Fungi</taxon>
        <taxon>Dikarya</taxon>
        <taxon>Ascomycota</taxon>
        <taxon>Pezizomycotina</taxon>
        <taxon>Leotiomycetes</taxon>
        <taxon>Leotiomycetes incertae sedis</taxon>
        <taxon>Myxotrichaceae</taxon>
        <taxon>Oidiodendron</taxon>
    </lineage>
</organism>
<evidence type="ECO:0000313" key="3">
    <source>
        <dbReference type="Proteomes" id="UP000054321"/>
    </source>
</evidence>
<dbReference type="OrthoDB" id="4158087at2759"/>
<evidence type="ECO:0000256" key="1">
    <source>
        <dbReference type="SAM" id="MobiDB-lite"/>
    </source>
</evidence>
<dbReference type="InterPro" id="IPR021858">
    <property type="entry name" value="Fun_TF"/>
</dbReference>
<reference evidence="2 3" key="1">
    <citation type="submission" date="2014-04" db="EMBL/GenBank/DDBJ databases">
        <authorList>
            <consortium name="DOE Joint Genome Institute"/>
            <person name="Kuo A."/>
            <person name="Martino E."/>
            <person name="Perotto S."/>
            <person name="Kohler A."/>
            <person name="Nagy L.G."/>
            <person name="Floudas D."/>
            <person name="Copeland A."/>
            <person name="Barry K.W."/>
            <person name="Cichocki N."/>
            <person name="Veneault-Fourrey C."/>
            <person name="LaButti K."/>
            <person name="Lindquist E.A."/>
            <person name="Lipzen A."/>
            <person name="Lundell T."/>
            <person name="Morin E."/>
            <person name="Murat C."/>
            <person name="Sun H."/>
            <person name="Tunlid A."/>
            <person name="Henrissat B."/>
            <person name="Grigoriev I.V."/>
            <person name="Hibbett D.S."/>
            <person name="Martin F."/>
            <person name="Nordberg H.P."/>
            <person name="Cantor M.N."/>
            <person name="Hua S.X."/>
        </authorList>
    </citation>
    <scope>NUCLEOTIDE SEQUENCE [LARGE SCALE GENOMIC DNA]</scope>
    <source>
        <strain evidence="2 3">Zn</strain>
    </source>
</reference>
<dbReference type="InParanoid" id="A0A0C3H053"/>
<protein>
    <recommendedName>
        <fullName evidence="4">Transcription factor domain-containing protein</fullName>
    </recommendedName>
</protein>
<feature type="region of interest" description="Disordered" evidence="1">
    <location>
        <begin position="1"/>
        <end position="50"/>
    </location>
</feature>
<proteinExistence type="predicted"/>
<reference evidence="3" key="2">
    <citation type="submission" date="2015-01" db="EMBL/GenBank/DDBJ databases">
        <title>Evolutionary Origins and Diversification of the Mycorrhizal Mutualists.</title>
        <authorList>
            <consortium name="DOE Joint Genome Institute"/>
            <consortium name="Mycorrhizal Genomics Consortium"/>
            <person name="Kohler A."/>
            <person name="Kuo A."/>
            <person name="Nagy L.G."/>
            <person name="Floudas D."/>
            <person name="Copeland A."/>
            <person name="Barry K.W."/>
            <person name="Cichocki N."/>
            <person name="Veneault-Fourrey C."/>
            <person name="LaButti K."/>
            <person name="Lindquist E.A."/>
            <person name="Lipzen A."/>
            <person name="Lundell T."/>
            <person name="Morin E."/>
            <person name="Murat C."/>
            <person name="Riley R."/>
            <person name="Ohm R."/>
            <person name="Sun H."/>
            <person name="Tunlid A."/>
            <person name="Henrissat B."/>
            <person name="Grigoriev I.V."/>
            <person name="Hibbett D.S."/>
            <person name="Martin F."/>
        </authorList>
    </citation>
    <scope>NUCLEOTIDE SEQUENCE [LARGE SCALE GENOMIC DNA]</scope>
    <source>
        <strain evidence="3">Zn</strain>
    </source>
</reference>
<gene>
    <name evidence="2" type="ORF">OIDMADRAFT_58972</name>
</gene>
<sequence>MTSSTEPIASCNLPQPTEEMQNELGIGSASSIDRNRVKPDGTRRGKAKGKTRAFRVFEPLSRRFLNETDAREHLQQTTDLPLNAGQLDESESKFPQYEFLNLHGSHSYTEASRTAARAHVMRHVVKEKEARKAFLMKQLIPTSQRLNLSNHIAEDLYATNVSGSMMMTESRSEPLRSFAKASSNDTGYYYYHTSRELTTPHATGLTGNHIALGHLSNVEIAPKQSPSPLCTSILPFSTQRREVELIHHYIQVFAKSSLPMSSLDESQWFNKALNDEACYHGTLFVSAAHQALLAGAGNDLPRDCYRHKGEAIRIINQRLGDPHRRIEDGTIAAIACLAAYENVNGSLETAEVHVKGLESLGNLRGGFHSADMPVFLEQIVYWVELCNASALKRRARFIPQNLLNLMAPNLTVPDSPVFTAVWNRQWGFLGPEIVPFRLYDGMNILRATMFHRIRELSYIRAKVQSVGELATVSQQQFTNKVLLIERQINAIVNQPAADGKSSSMPMRCMPFYSSTLLFVYLVLRGIPTTSSILGNFITRLRTALSFLKRENNWQEIPHGFLLWMLFIGGWAAEGRQDRSWYSDHIAWLGTQMKLEFWEQAKNVISEYAYVDSICERPGRKLWGESKYRS</sequence>
<dbReference type="AlphaFoldDB" id="A0A0C3H053"/>
<evidence type="ECO:0008006" key="4">
    <source>
        <dbReference type="Google" id="ProtNLM"/>
    </source>
</evidence>
<keyword evidence="3" id="KW-1185">Reference proteome</keyword>
<feature type="compositionally biased region" description="Polar residues" evidence="1">
    <location>
        <begin position="1"/>
        <end position="19"/>
    </location>
</feature>
<dbReference type="PANTHER" id="PTHR37540:SF5">
    <property type="entry name" value="TRANSCRIPTION FACTOR DOMAIN-CONTAINING PROTEIN"/>
    <property type="match status" value="1"/>
</dbReference>
<dbReference type="PANTHER" id="PTHR37540">
    <property type="entry name" value="TRANSCRIPTION FACTOR (ACR-2), PUTATIVE-RELATED-RELATED"/>
    <property type="match status" value="1"/>
</dbReference>
<dbReference type="Proteomes" id="UP000054321">
    <property type="component" value="Unassembled WGS sequence"/>
</dbReference>
<dbReference type="HOGENOM" id="CLU_460166_0_0_1"/>
<dbReference type="EMBL" id="KN832885">
    <property type="protein sequence ID" value="KIM95881.1"/>
    <property type="molecule type" value="Genomic_DNA"/>
</dbReference>
<evidence type="ECO:0000313" key="2">
    <source>
        <dbReference type="EMBL" id="KIM95881.1"/>
    </source>
</evidence>
<name>A0A0C3H053_OIDMZ</name>
<feature type="compositionally biased region" description="Basic and acidic residues" evidence="1">
    <location>
        <begin position="33"/>
        <end position="43"/>
    </location>
</feature>